<evidence type="ECO:0000313" key="3">
    <source>
        <dbReference type="Proteomes" id="UP000237105"/>
    </source>
</evidence>
<feature type="compositionally biased region" description="Low complexity" evidence="1">
    <location>
        <begin position="14"/>
        <end position="27"/>
    </location>
</feature>
<dbReference type="EMBL" id="JXTB01000438">
    <property type="protein sequence ID" value="PON40416.1"/>
    <property type="molecule type" value="Genomic_DNA"/>
</dbReference>
<reference evidence="3" key="1">
    <citation type="submission" date="2016-06" db="EMBL/GenBank/DDBJ databases">
        <title>Parallel loss of symbiosis genes in relatives of nitrogen-fixing non-legume Parasponia.</title>
        <authorList>
            <person name="Van Velzen R."/>
            <person name="Holmer R."/>
            <person name="Bu F."/>
            <person name="Rutten L."/>
            <person name="Van Zeijl A."/>
            <person name="Liu W."/>
            <person name="Santuari L."/>
            <person name="Cao Q."/>
            <person name="Sharma T."/>
            <person name="Shen D."/>
            <person name="Roswanjaya Y."/>
            <person name="Wardhani T."/>
            <person name="Kalhor M.S."/>
            <person name="Jansen J."/>
            <person name="Van den Hoogen J."/>
            <person name="Gungor B."/>
            <person name="Hartog M."/>
            <person name="Hontelez J."/>
            <person name="Verver J."/>
            <person name="Yang W.-C."/>
            <person name="Schijlen E."/>
            <person name="Repin R."/>
            <person name="Schilthuizen M."/>
            <person name="Schranz E."/>
            <person name="Heidstra R."/>
            <person name="Miyata K."/>
            <person name="Fedorova E."/>
            <person name="Kohlen W."/>
            <person name="Bisseling T."/>
            <person name="Smit S."/>
            <person name="Geurts R."/>
        </authorList>
    </citation>
    <scope>NUCLEOTIDE SEQUENCE [LARGE SCALE GENOMIC DNA]</scope>
    <source>
        <strain evidence="3">cv. WU1-14</strain>
    </source>
</reference>
<dbReference type="AlphaFoldDB" id="A0A2P5AV44"/>
<gene>
    <name evidence="2" type="ORF">PanWU01x14_297360</name>
</gene>
<feature type="region of interest" description="Disordered" evidence="1">
    <location>
        <begin position="1"/>
        <end position="111"/>
    </location>
</feature>
<name>A0A2P5AV44_PARAD</name>
<organism evidence="2 3">
    <name type="scientific">Parasponia andersonii</name>
    <name type="common">Sponia andersonii</name>
    <dbReference type="NCBI Taxonomy" id="3476"/>
    <lineage>
        <taxon>Eukaryota</taxon>
        <taxon>Viridiplantae</taxon>
        <taxon>Streptophyta</taxon>
        <taxon>Embryophyta</taxon>
        <taxon>Tracheophyta</taxon>
        <taxon>Spermatophyta</taxon>
        <taxon>Magnoliopsida</taxon>
        <taxon>eudicotyledons</taxon>
        <taxon>Gunneridae</taxon>
        <taxon>Pentapetalae</taxon>
        <taxon>rosids</taxon>
        <taxon>fabids</taxon>
        <taxon>Rosales</taxon>
        <taxon>Cannabaceae</taxon>
        <taxon>Parasponia</taxon>
    </lineage>
</organism>
<evidence type="ECO:0000256" key="1">
    <source>
        <dbReference type="SAM" id="MobiDB-lite"/>
    </source>
</evidence>
<evidence type="ECO:0000313" key="2">
    <source>
        <dbReference type="EMBL" id="PON40416.1"/>
    </source>
</evidence>
<comment type="caution">
    <text evidence="2">The sequence shown here is derived from an EMBL/GenBank/DDBJ whole genome shotgun (WGS) entry which is preliminary data.</text>
</comment>
<proteinExistence type="predicted"/>
<sequence length="111" mass="11541">MTSSPAGGSAVAISSTPDSGSKSSTVSLGGEIAELSRGTPRLKSRLSSPPPVPIKRQREVGSSNEEEGRVEKRVRVAPSSDSDDDGATLTLLRRKRSVHRGLPGGDAHLPL</sequence>
<dbReference type="Proteomes" id="UP000237105">
    <property type="component" value="Unassembled WGS sequence"/>
</dbReference>
<protein>
    <submittedName>
        <fullName evidence="2">Uncharacterized protein</fullName>
    </submittedName>
</protein>
<keyword evidence="3" id="KW-1185">Reference proteome</keyword>
<accession>A0A2P5AV44</accession>